<name>A0ABM5VLS1_THEA5</name>
<gene>
    <name evidence="3" type="ORF">TO73_0478</name>
</gene>
<proteinExistence type="predicted"/>
<feature type="region of interest" description="Disordered" evidence="1">
    <location>
        <begin position="191"/>
        <end position="215"/>
    </location>
</feature>
<evidence type="ECO:0000259" key="2">
    <source>
        <dbReference type="PROSITE" id="PS51272"/>
    </source>
</evidence>
<feature type="domain" description="SLH" evidence="2">
    <location>
        <begin position="69"/>
        <end position="132"/>
    </location>
</feature>
<evidence type="ECO:0000313" key="4">
    <source>
        <dbReference type="Proteomes" id="UP000058660"/>
    </source>
</evidence>
<evidence type="ECO:0000313" key="3">
    <source>
        <dbReference type="EMBL" id="ALJ90339.1"/>
    </source>
</evidence>
<sequence length="452" mass="48500">MLLAVGGWAWAAFSDIPPGPLAEQVEEVAQAGWLQGYPDGTFRGQEPLNRYQLAGALGRVLRDLGVEAKPVAFKDVPPGHWVLEPLALAVTWGLVAGYPDGTFRGQEPLTRAALAVVLARLAERLGADKEAPLPWDVPKDHWAASAVRKVVGLGLMALNPDGSFGLNAVVNRYQLAMALAALKPWVEARRSSPRQAEKAQQVPQPAKAPEALPSGSSAETLDLAARWVGMMRGQVVALGEKVYSLAPEGVKELGPGSGDAVLPPWRLVGGALEDGKNRYVPLGQGGGKEVLPAVFRRMRSGHLTLDPSGNYLLLVSAEPLCDCQSRVVRLVLLLSSPVGLYAEYVYLLDQPGNRVVGVAWPEPKNLLVLEEGGDRALLYRLNLNAGEDIAFTTWDEGGLEERTPLPVRPVTKVLLAELPLKGANGVALEGKDRLLTVVEGKLVRFQLPSALW</sequence>
<dbReference type="EMBL" id="CP010822">
    <property type="protein sequence ID" value="ALJ90339.1"/>
    <property type="molecule type" value="Genomic_DNA"/>
</dbReference>
<organism evidence="3 4">
    <name type="scientific">Thermus aquaticus (strain ATCC BAA-2747 / Y51MC23)</name>
    <dbReference type="NCBI Taxonomy" id="498848"/>
    <lineage>
        <taxon>Bacteria</taxon>
        <taxon>Thermotogati</taxon>
        <taxon>Deinococcota</taxon>
        <taxon>Deinococci</taxon>
        <taxon>Thermales</taxon>
        <taxon>Thermaceae</taxon>
        <taxon>Thermus</taxon>
    </lineage>
</organism>
<feature type="domain" description="SLH" evidence="2">
    <location>
        <begin position="133"/>
        <end position="193"/>
    </location>
</feature>
<feature type="domain" description="SLH" evidence="2">
    <location>
        <begin position="8"/>
        <end position="68"/>
    </location>
</feature>
<evidence type="ECO:0000256" key="1">
    <source>
        <dbReference type="SAM" id="MobiDB-lite"/>
    </source>
</evidence>
<dbReference type="InterPro" id="IPR051465">
    <property type="entry name" value="Cell_Envelope_Struct_Comp"/>
</dbReference>
<dbReference type="PANTHER" id="PTHR43308">
    <property type="entry name" value="OUTER MEMBRANE PROTEIN ALPHA-RELATED"/>
    <property type="match status" value="1"/>
</dbReference>
<reference evidence="4" key="1">
    <citation type="journal article" date="2015" name="PLoS ONE">
        <title>Complete Genome Sequence of Thermus aquaticus Y51MC23.</title>
        <authorList>
            <person name="Brumm P.J."/>
            <person name="Monsma S."/>
            <person name="Keough B."/>
            <person name="Jasinovica S."/>
            <person name="Ferguson E."/>
            <person name="Schoenfeld T."/>
            <person name="Lodes M."/>
            <person name="Mead D.A."/>
        </authorList>
    </citation>
    <scope>NUCLEOTIDE SEQUENCE [LARGE SCALE GENOMIC DNA]</scope>
    <source>
        <strain evidence="4">BAA-2747 / Y51MC23</strain>
    </source>
</reference>
<dbReference type="InterPro" id="IPR001119">
    <property type="entry name" value="SLH_dom"/>
</dbReference>
<dbReference type="PROSITE" id="PS51272">
    <property type="entry name" value="SLH"/>
    <property type="match status" value="3"/>
</dbReference>
<dbReference type="Pfam" id="PF00395">
    <property type="entry name" value="SLH"/>
    <property type="match status" value="3"/>
</dbReference>
<dbReference type="Proteomes" id="UP000058660">
    <property type="component" value="Chromosome"/>
</dbReference>
<accession>A0ABM5VLS1</accession>
<keyword evidence="4" id="KW-1185">Reference proteome</keyword>
<protein>
    <recommendedName>
        <fullName evidence="2">SLH domain-containing protein</fullName>
    </recommendedName>
</protein>